<feature type="compositionally biased region" description="Basic and acidic residues" evidence="1">
    <location>
        <begin position="21"/>
        <end position="53"/>
    </location>
</feature>
<dbReference type="AlphaFoldDB" id="A0A6J4UMX1"/>
<feature type="non-terminal residue" evidence="2">
    <location>
        <position position="1"/>
    </location>
</feature>
<feature type="compositionally biased region" description="Basic and acidic residues" evidence="1">
    <location>
        <begin position="139"/>
        <end position="148"/>
    </location>
</feature>
<feature type="compositionally biased region" description="Basic and acidic residues" evidence="1">
    <location>
        <begin position="82"/>
        <end position="91"/>
    </location>
</feature>
<feature type="compositionally biased region" description="Basic residues" evidence="1">
    <location>
        <begin position="10"/>
        <end position="20"/>
    </location>
</feature>
<sequence>RDGRQDPALHHARAAVRLHGLHPELPGRPDRLLDHDEPVDRRSAVHHPQDRRTPRQAPARRREPGPRCPAAPGDGQGGAGTGRDHGQRRQDPPGAEGRRLRRRDGARGRADRVGRGRGIGPERRRIAPCRAAAPLAAQEEAKDRAPAL</sequence>
<accession>A0A6J4UMX1</accession>
<evidence type="ECO:0000313" key="2">
    <source>
        <dbReference type="EMBL" id="CAA9555465.1"/>
    </source>
</evidence>
<protein>
    <submittedName>
        <fullName evidence="2">Uncharacterized protein</fullName>
    </submittedName>
</protein>
<feature type="non-terminal residue" evidence="2">
    <location>
        <position position="148"/>
    </location>
</feature>
<feature type="compositionally biased region" description="Basic and acidic residues" evidence="1">
    <location>
        <begin position="103"/>
        <end position="125"/>
    </location>
</feature>
<reference evidence="2" key="1">
    <citation type="submission" date="2020-02" db="EMBL/GenBank/DDBJ databases">
        <authorList>
            <person name="Meier V. D."/>
        </authorList>
    </citation>
    <scope>NUCLEOTIDE SEQUENCE</scope>
    <source>
        <strain evidence="2">AVDCRST_MAG79</strain>
    </source>
</reference>
<dbReference type="EMBL" id="CADCWC010000485">
    <property type="protein sequence ID" value="CAA9555465.1"/>
    <property type="molecule type" value="Genomic_DNA"/>
</dbReference>
<gene>
    <name evidence="2" type="ORF">AVDCRST_MAG79-3034</name>
</gene>
<proteinExistence type="predicted"/>
<evidence type="ECO:0000256" key="1">
    <source>
        <dbReference type="SAM" id="MobiDB-lite"/>
    </source>
</evidence>
<organism evidence="2">
    <name type="scientific">uncultured Thermoleophilia bacterium</name>
    <dbReference type="NCBI Taxonomy" id="1497501"/>
    <lineage>
        <taxon>Bacteria</taxon>
        <taxon>Bacillati</taxon>
        <taxon>Actinomycetota</taxon>
        <taxon>Thermoleophilia</taxon>
        <taxon>environmental samples</taxon>
    </lineage>
</organism>
<feature type="region of interest" description="Disordered" evidence="1">
    <location>
        <begin position="1"/>
        <end position="148"/>
    </location>
</feature>
<name>A0A6J4UMX1_9ACTN</name>
<feature type="compositionally biased region" description="Low complexity" evidence="1">
    <location>
        <begin position="128"/>
        <end position="138"/>
    </location>
</feature>